<dbReference type="InterPro" id="IPR040161">
    <property type="entry name" value="FB224"/>
</dbReference>
<dbReference type="AlphaFoldDB" id="A0A2G5SEH7"/>
<comment type="caution">
    <text evidence="2">The sequence shown here is derived from an EMBL/GenBank/DDBJ whole genome shotgun (WGS) entry which is preliminary data.</text>
</comment>
<dbReference type="Pfam" id="PF01827">
    <property type="entry name" value="FTH"/>
    <property type="match status" value="1"/>
</dbReference>
<reference evidence="3" key="1">
    <citation type="submission" date="2017-10" db="EMBL/GenBank/DDBJ databases">
        <title>Rapid genome shrinkage in a self-fertile nematode reveals novel sperm competition proteins.</title>
        <authorList>
            <person name="Yin D."/>
            <person name="Schwarz E.M."/>
            <person name="Thomas C.G."/>
            <person name="Felde R.L."/>
            <person name="Korf I.F."/>
            <person name="Cutter A.D."/>
            <person name="Schartner C.M."/>
            <person name="Ralston E.J."/>
            <person name="Meyer B.J."/>
            <person name="Haag E.S."/>
        </authorList>
    </citation>
    <scope>NUCLEOTIDE SEQUENCE [LARGE SCALE GENOMIC DNA]</scope>
    <source>
        <strain evidence="3">JU1422</strain>
    </source>
</reference>
<dbReference type="PANTHER" id="PTHR23015">
    <property type="entry name" value="UNCHARACTERIZED C.ELEGANS PROTEIN"/>
    <property type="match status" value="1"/>
</dbReference>
<evidence type="ECO:0000313" key="2">
    <source>
        <dbReference type="EMBL" id="PIC13468.1"/>
    </source>
</evidence>
<name>A0A2G5SEH7_9PELO</name>
<dbReference type="PANTHER" id="PTHR23015:SF25">
    <property type="entry name" value="DUF38 DOMAIN-CONTAINING PROTEIN-RELATED"/>
    <property type="match status" value="1"/>
</dbReference>
<evidence type="ECO:0000313" key="3">
    <source>
        <dbReference type="Proteomes" id="UP000230233"/>
    </source>
</evidence>
<dbReference type="Proteomes" id="UP000230233">
    <property type="component" value="Unassembled WGS sequence"/>
</dbReference>
<dbReference type="EMBL" id="PDUG01000013">
    <property type="protein sequence ID" value="PIC13468.1"/>
    <property type="molecule type" value="Genomic_DNA"/>
</dbReference>
<evidence type="ECO:0000259" key="1">
    <source>
        <dbReference type="Pfam" id="PF01827"/>
    </source>
</evidence>
<sequence length="560" mass="64537">MPYAYKRLTNQQKSSIVRIHTEAYADNVKLILSFISPLEEFDLTISYINGGSAKATVEFGNEVSPPIDLNFVDIFLEDLEMVLKYQSSVLTKFRVNCENGTVEDRKKIMKRLKIILKPITLKVKTLIFVGTTASQAMLTVEYFDPSELHRVWLFRLIDPKNFDYYLKGLSEVEVEDDGRCITFKLVNPTSRSICSKNETPVSSLNEIVSRIVFENRLPMGIILGHLQCFDIERLRKVSPRICECVDIIKPNPHIETYSIRFDVCIAAGKLRTYIKLENGEFKNVEYFTQGNQVHWSGGNSFPGTDYKSICLNDTEKTLNHQMKCIKELIICFEYQDIYIKNLSNPLDSFGAADLSRRIGDILKRREKPLKTKKFSMGSNSQMEVMEILPAIDTHSLEVIELLFPVEQESTVVRELPFQVDRLSQTDQWKNAEHLISKKMTITTPIPEMNILSFVNLDILVKTLSSEDVNYLRKNLRKSSKLQKFKISFLESTIDGSMHTLIGEPFRIVSDFKKIWYFPIEYTNDYIHIVLDTHDVKDGFGNLKPKLITFTRVAAEETPFF</sequence>
<feature type="domain" description="DUF38" evidence="1">
    <location>
        <begin position="356"/>
        <end position="491"/>
    </location>
</feature>
<dbReference type="GO" id="GO:0045087">
    <property type="term" value="P:innate immune response"/>
    <property type="evidence" value="ECO:0007669"/>
    <property type="project" value="TreeGrafter"/>
</dbReference>
<gene>
    <name evidence="2" type="ORF">B9Z55_027831</name>
</gene>
<accession>A0A2G5SEH7</accession>
<dbReference type="InterPro" id="IPR002900">
    <property type="entry name" value="DUF38/FTH_CAE_spp"/>
</dbReference>
<organism evidence="2 3">
    <name type="scientific">Caenorhabditis nigoni</name>
    <dbReference type="NCBI Taxonomy" id="1611254"/>
    <lineage>
        <taxon>Eukaryota</taxon>
        <taxon>Metazoa</taxon>
        <taxon>Ecdysozoa</taxon>
        <taxon>Nematoda</taxon>
        <taxon>Chromadorea</taxon>
        <taxon>Rhabditida</taxon>
        <taxon>Rhabditina</taxon>
        <taxon>Rhabditomorpha</taxon>
        <taxon>Rhabditoidea</taxon>
        <taxon>Rhabditidae</taxon>
        <taxon>Peloderinae</taxon>
        <taxon>Caenorhabditis</taxon>
    </lineage>
</organism>
<protein>
    <recommendedName>
        <fullName evidence="1">DUF38 domain-containing protein</fullName>
    </recommendedName>
</protein>
<proteinExistence type="predicted"/>
<keyword evidence="3" id="KW-1185">Reference proteome</keyword>